<keyword evidence="1" id="KW-1133">Transmembrane helix</keyword>
<dbReference type="KEGG" id="aagg:ETAA8_02300"/>
<evidence type="ECO:0000256" key="1">
    <source>
        <dbReference type="SAM" id="Phobius"/>
    </source>
</evidence>
<evidence type="ECO:0000313" key="3">
    <source>
        <dbReference type="Proteomes" id="UP000315017"/>
    </source>
</evidence>
<dbReference type="RefSeq" id="WP_145083654.1">
    <property type="nucleotide sequence ID" value="NZ_CP036274.1"/>
</dbReference>
<organism evidence="2 3">
    <name type="scientific">Anatilimnocola aggregata</name>
    <dbReference type="NCBI Taxonomy" id="2528021"/>
    <lineage>
        <taxon>Bacteria</taxon>
        <taxon>Pseudomonadati</taxon>
        <taxon>Planctomycetota</taxon>
        <taxon>Planctomycetia</taxon>
        <taxon>Pirellulales</taxon>
        <taxon>Pirellulaceae</taxon>
        <taxon>Anatilimnocola</taxon>
    </lineage>
</organism>
<keyword evidence="1" id="KW-0812">Transmembrane</keyword>
<dbReference type="EMBL" id="CP036274">
    <property type="protein sequence ID" value="QDU25168.1"/>
    <property type="molecule type" value="Genomic_DNA"/>
</dbReference>
<feature type="transmembrane region" description="Helical" evidence="1">
    <location>
        <begin position="69"/>
        <end position="91"/>
    </location>
</feature>
<keyword evidence="1" id="KW-0472">Membrane</keyword>
<dbReference type="Proteomes" id="UP000315017">
    <property type="component" value="Chromosome"/>
</dbReference>
<accession>A0A517Y4I9</accession>
<feature type="transmembrane region" description="Helical" evidence="1">
    <location>
        <begin position="185"/>
        <end position="203"/>
    </location>
</feature>
<dbReference type="AlphaFoldDB" id="A0A517Y4I9"/>
<feature type="transmembrane region" description="Helical" evidence="1">
    <location>
        <begin position="154"/>
        <end position="173"/>
    </location>
</feature>
<feature type="transmembrane region" description="Helical" evidence="1">
    <location>
        <begin position="103"/>
        <end position="125"/>
    </location>
</feature>
<gene>
    <name evidence="2" type="ORF">ETAA8_02300</name>
</gene>
<sequence>MHNPYESPGVGSFDEDPDDVAVPAADDSPVVGEQIGPLHWKLCGVAALIVIALMPRLRHNLLGLLSFEGLFHIVDALYGTVLVAAILLAIWRKRVGPPTFPVFFGHWILLIQGFGWLGRHVYALLDLYSFRSELRQRLSQTDQGPVGNFVGDNLAAINILMILLGSVVPLLAIWYSRGERLWQRYAWVLVLNMWYIAASTQWVEDPNHWIPYSITNFLQSLMAICLIMAALQDVLKGKQRDSLHWLGVAIPLVLTVISLVLKITLLVI</sequence>
<keyword evidence="3" id="KW-1185">Reference proteome</keyword>
<evidence type="ECO:0000313" key="2">
    <source>
        <dbReference type="EMBL" id="QDU25168.1"/>
    </source>
</evidence>
<feature type="transmembrane region" description="Helical" evidence="1">
    <location>
        <begin position="243"/>
        <end position="267"/>
    </location>
</feature>
<feature type="transmembrane region" description="Helical" evidence="1">
    <location>
        <begin position="209"/>
        <end position="231"/>
    </location>
</feature>
<protein>
    <submittedName>
        <fullName evidence="2">Uncharacterized protein</fullName>
    </submittedName>
</protein>
<reference evidence="2 3" key="1">
    <citation type="submission" date="2019-02" db="EMBL/GenBank/DDBJ databases">
        <title>Deep-cultivation of Planctomycetes and their phenomic and genomic characterization uncovers novel biology.</title>
        <authorList>
            <person name="Wiegand S."/>
            <person name="Jogler M."/>
            <person name="Boedeker C."/>
            <person name="Pinto D."/>
            <person name="Vollmers J."/>
            <person name="Rivas-Marin E."/>
            <person name="Kohn T."/>
            <person name="Peeters S.H."/>
            <person name="Heuer A."/>
            <person name="Rast P."/>
            <person name="Oberbeckmann S."/>
            <person name="Bunk B."/>
            <person name="Jeske O."/>
            <person name="Meyerdierks A."/>
            <person name="Storesund J.E."/>
            <person name="Kallscheuer N."/>
            <person name="Luecker S."/>
            <person name="Lage O.M."/>
            <person name="Pohl T."/>
            <person name="Merkel B.J."/>
            <person name="Hornburger P."/>
            <person name="Mueller R.-W."/>
            <person name="Bruemmer F."/>
            <person name="Labrenz M."/>
            <person name="Spormann A.M."/>
            <person name="Op den Camp H."/>
            <person name="Overmann J."/>
            <person name="Amann R."/>
            <person name="Jetten M.S.M."/>
            <person name="Mascher T."/>
            <person name="Medema M.H."/>
            <person name="Devos D.P."/>
            <person name="Kaster A.-K."/>
            <person name="Ovreas L."/>
            <person name="Rohde M."/>
            <person name="Galperin M.Y."/>
            <person name="Jogler C."/>
        </authorList>
    </citation>
    <scope>NUCLEOTIDE SEQUENCE [LARGE SCALE GENOMIC DNA]</scope>
    <source>
        <strain evidence="2 3">ETA_A8</strain>
    </source>
</reference>
<name>A0A517Y4I9_9BACT</name>
<proteinExistence type="predicted"/>